<comment type="catalytic activity">
    <reaction evidence="14 15">
        <text>2,5-diamino-6-hydroxy-4-(5-phosphoribosylamino)-pyrimidine + H2O + H(+) = 5-amino-6-(5-phospho-D-ribosylamino)uracil + NH4(+)</text>
        <dbReference type="Rhea" id="RHEA:21868"/>
        <dbReference type="ChEBI" id="CHEBI:15377"/>
        <dbReference type="ChEBI" id="CHEBI:15378"/>
        <dbReference type="ChEBI" id="CHEBI:28938"/>
        <dbReference type="ChEBI" id="CHEBI:58453"/>
        <dbReference type="ChEBI" id="CHEBI:58614"/>
        <dbReference type="EC" id="3.5.4.26"/>
    </reaction>
</comment>
<dbReference type="SUPFAM" id="SSF53597">
    <property type="entry name" value="Dihydrofolate reductase-like"/>
    <property type="match status" value="1"/>
</dbReference>
<keyword evidence="12" id="KW-0511">Multifunctional enzyme</keyword>
<feature type="active site" description="Proton donor" evidence="16">
    <location>
        <position position="51"/>
    </location>
</feature>
<reference evidence="20" key="1">
    <citation type="submission" date="2023-03" db="EMBL/GenBank/DDBJ databases">
        <title>Selenobaculum gbiensis gen. nov. sp. nov., a new bacterium isolated from the gut microbiota of IBD patient.</title>
        <authorList>
            <person name="Yeo S."/>
            <person name="Park H."/>
            <person name="Huh C.S."/>
        </authorList>
    </citation>
    <scope>NUCLEOTIDE SEQUENCE</scope>
    <source>
        <strain evidence="20">ICN-92133</strain>
    </source>
</reference>
<evidence type="ECO:0000256" key="15">
    <source>
        <dbReference type="PIRNR" id="PIRNR006769"/>
    </source>
</evidence>
<dbReference type="EC" id="3.5.4.26" evidence="15"/>
<dbReference type="InterPro" id="IPR024072">
    <property type="entry name" value="DHFR-like_dom_sf"/>
</dbReference>
<evidence type="ECO:0000259" key="19">
    <source>
        <dbReference type="PROSITE" id="PS51747"/>
    </source>
</evidence>
<dbReference type="EMBL" id="CP120678">
    <property type="protein sequence ID" value="WIW71847.1"/>
    <property type="molecule type" value="Genomic_DNA"/>
</dbReference>
<evidence type="ECO:0000313" key="20">
    <source>
        <dbReference type="EMBL" id="WIW71847.1"/>
    </source>
</evidence>
<keyword evidence="21" id="KW-1185">Reference proteome</keyword>
<dbReference type="Proteomes" id="UP001243623">
    <property type="component" value="Chromosome"/>
</dbReference>
<evidence type="ECO:0000256" key="5">
    <source>
        <dbReference type="ARBA" id="ARBA00007417"/>
    </source>
</evidence>
<evidence type="ECO:0000256" key="14">
    <source>
        <dbReference type="ARBA" id="ARBA00049886"/>
    </source>
</evidence>
<feature type="binding site" evidence="17">
    <location>
        <position position="153"/>
    </location>
    <ligand>
        <name>NADP(+)</name>
        <dbReference type="ChEBI" id="CHEBI:58349"/>
    </ligand>
</feature>
<evidence type="ECO:0000256" key="1">
    <source>
        <dbReference type="ARBA" id="ARBA00002151"/>
    </source>
</evidence>
<dbReference type="PIRSF" id="PIRSF006769">
    <property type="entry name" value="RibD"/>
    <property type="match status" value="1"/>
</dbReference>
<protein>
    <recommendedName>
        <fullName evidence="15">Riboflavin biosynthesis protein RibD</fullName>
    </recommendedName>
    <domain>
        <recommendedName>
            <fullName evidence="15">Diaminohydroxyphosphoribosylaminopyrimidine deaminase</fullName>
            <shortName evidence="15">DRAP deaminase</shortName>
            <ecNumber evidence="15">3.5.4.26</ecNumber>
        </recommendedName>
        <alternativeName>
            <fullName evidence="15">Riboflavin-specific deaminase</fullName>
        </alternativeName>
    </domain>
    <domain>
        <recommendedName>
            <fullName evidence="15">5-amino-6-(5-phosphoribosylamino)uracil reductase</fullName>
            <ecNumber evidence="15">1.1.1.193</ecNumber>
        </recommendedName>
        <alternativeName>
            <fullName evidence="15">HTP reductase</fullName>
        </alternativeName>
    </domain>
</protein>
<dbReference type="Gene3D" id="3.40.430.10">
    <property type="entry name" value="Dihydrofolate Reductase, subunit A"/>
    <property type="match status" value="1"/>
</dbReference>
<dbReference type="InterPro" id="IPR016192">
    <property type="entry name" value="APOBEC/CMP_deaminase_Zn-bd"/>
</dbReference>
<dbReference type="NCBIfam" id="TIGR00326">
    <property type="entry name" value="eubact_ribD"/>
    <property type="match status" value="1"/>
</dbReference>
<dbReference type="InterPro" id="IPR002125">
    <property type="entry name" value="CMP_dCMP_dom"/>
</dbReference>
<dbReference type="GO" id="GO:0050661">
    <property type="term" value="F:NADP binding"/>
    <property type="evidence" value="ECO:0007669"/>
    <property type="project" value="InterPro"/>
</dbReference>
<keyword evidence="8 15" id="KW-0378">Hydrolase</keyword>
<feature type="domain" description="CMP/dCMP-type deaminase" evidence="19">
    <location>
        <begin position="1"/>
        <end position="122"/>
    </location>
</feature>
<comment type="pathway">
    <text evidence="3 15">Cofactor biosynthesis; riboflavin biosynthesis; 5-amino-6-(D-ribitylamino)uracil from GTP: step 3/4.</text>
</comment>
<evidence type="ECO:0000256" key="8">
    <source>
        <dbReference type="ARBA" id="ARBA00022801"/>
    </source>
</evidence>
<dbReference type="PANTHER" id="PTHR38011">
    <property type="entry name" value="DIHYDROFOLATE REDUCTASE FAMILY PROTEIN (AFU_ORTHOLOGUE AFUA_8G06820)"/>
    <property type="match status" value="1"/>
</dbReference>
<dbReference type="CDD" id="cd01284">
    <property type="entry name" value="Riboflavin_deaminase-reductase"/>
    <property type="match status" value="1"/>
</dbReference>
<keyword evidence="10 15" id="KW-0521">NADP</keyword>
<feature type="binding site" evidence="17">
    <location>
        <position position="183"/>
    </location>
    <ligand>
        <name>substrate</name>
    </ligand>
</feature>
<dbReference type="InterPro" id="IPR011549">
    <property type="entry name" value="RibD_C"/>
</dbReference>
<dbReference type="InterPro" id="IPR016193">
    <property type="entry name" value="Cytidine_deaminase-like"/>
</dbReference>
<evidence type="ECO:0000256" key="4">
    <source>
        <dbReference type="ARBA" id="ARBA00005259"/>
    </source>
</evidence>
<proteinExistence type="inferred from homology"/>
<organism evidence="20 21">
    <name type="scientific">Selenobaculum gibii</name>
    <dbReference type="NCBI Taxonomy" id="3054208"/>
    <lineage>
        <taxon>Bacteria</taxon>
        <taxon>Bacillati</taxon>
        <taxon>Bacillota</taxon>
        <taxon>Negativicutes</taxon>
        <taxon>Selenomonadales</taxon>
        <taxon>Selenomonadaceae</taxon>
        <taxon>Selenobaculum</taxon>
    </lineage>
</organism>
<dbReference type="InterPro" id="IPR004794">
    <property type="entry name" value="Eubact_RibD"/>
</dbReference>
<dbReference type="PROSITE" id="PS00903">
    <property type="entry name" value="CYT_DCMP_DEAMINASES_1"/>
    <property type="match status" value="1"/>
</dbReference>
<evidence type="ECO:0000256" key="2">
    <source>
        <dbReference type="ARBA" id="ARBA00004882"/>
    </source>
</evidence>
<evidence type="ECO:0000256" key="17">
    <source>
        <dbReference type="PIRSR" id="PIRSR006769-2"/>
    </source>
</evidence>
<dbReference type="GO" id="GO:0008703">
    <property type="term" value="F:5-amino-6-(5-phosphoribosylamino)uracil reductase activity"/>
    <property type="evidence" value="ECO:0007669"/>
    <property type="project" value="UniProtKB-EC"/>
</dbReference>
<feature type="binding site" evidence="17">
    <location>
        <position position="206"/>
    </location>
    <ligand>
        <name>substrate</name>
    </ligand>
</feature>
<dbReference type="InterPro" id="IPR002734">
    <property type="entry name" value="RibDG_C"/>
</dbReference>
<dbReference type="PROSITE" id="PS51747">
    <property type="entry name" value="CYT_DCMP_DEAMINASES_2"/>
    <property type="match status" value="1"/>
</dbReference>
<evidence type="ECO:0000256" key="6">
    <source>
        <dbReference type="ARBA" id="ARBA00022619"/>
    </source>
</evidence>
<evidence type="ECO:0000256" key="11">
    <source>
        <dbReference type="ARBA" id="ARBA00023002"/>
    </source>
</evidence>
<dbReference type="FunFam" id="3.40.140.10:FF:000025">
    <property type="entry name" value="Riboflavin biosynthesis protein RibD"/>
    <property type="match status" value="1"/>
</dbReference>
<dbReference type="GO" id="GO:0008835">
    <property type="term" value="F:diaminohydroxyphosphoribosylaminopyrimidine deaminase activity"/>
    <property type="evidence" value="ECO:0007669"/>
    <property type="project" value="UniProtKB-EC"/>
</dbReference>
<evidence type="ECO:0000256" key="13">
    <source>
        <dbReference type="ARBA" id="ARBA00049861"/>
    </source>
</evidence>
<feature type="binding site" evidence="17">
    <location>
        <position position="199"/>
    </location>
    <ligand>
        <name>NADP(+)</name>
        <dbReference type="ChEBI" id="CHEBI:58349"/>
    </ligand>
</feature>
<dbReference type="Pfam" id="PF01872">
    <property type="entry name" value="RibD_C"/>
    <property type="match status" value="1"/>
</dbReference>
<name>A0A9Y2AK02_9FIRM</name>
<accession>A0A9Y2AK02</accession>
<feature type="binding site" evidence="17">
    <location>
        <position position="195"/>
    </location>
    <ligand>
        <name>NADP(+)</name>
        <dbReference type="ChEBI" id="CHEBI:58349"/>
    </ligand>
</feature>
<dbReference type="AlphaFoldDB" id="A0A9Y2AK02"/>
<comment type="function">
    <text evidence="1 15">Converts 2,5-diamino-6-(ribosylamino)-4(3h)-pyrimidinone 5'-phosphate into 5-amino-6-(ribosylamino)-2,4(1h,3h)-pyrimidinedione 5'-phosphate.</text>
</comment>
<comment type="catalytic activity">
    <reaction evidence="13 15">
        <text>5-amino-6-(5-phospho-D-ribitylamino)uracil + NADP(+) = 5-amino-6-(5-phospho-D-ribosylamino)uracil + NADPH + H(+)</text>
        <dbReference type="Rhea" id="RHEA:17845"/>
        <dbReference type="ChEBI" id="CHEBI:15378"/>
        <dbReference type="ChEBI" id="CHEBI:57783"/>
        <dbReference type="ChEBI" id="CHEBI:58349"/>
        <dbReference type="ChEBI" id="CHEBI:58421"/>
        <dbReference type="ChEBI" id="CHEBI:58453"/>
        <dbReference type="EC" id="1.1.1.193"/>
    </reaction>
</comment>
<feature type="binding site" evidence="17">
    <location>
        <position position="221"/>
    </location>
    <ligand>
        <name>NADP(+)</name>
        <dbReference type="ChEBI" id="CHEBI:58349"/>
    </ligand>
</feature>
<comment type="cofactor">
    <cofactor evidence="15 18">
        <name>Zn(2+)</name>
        <dbReference type="ChEBI" id="CHEBI:29105"/>
    </cofactor>
    <text evidence="15 18">Binds 1 zinc ion.</text>
</comment>
<evidence type="ECO:0000256" key="3">
    <source>
        <dbReference type="ARBA" id="ARBA00004910"/>
    </source>
</evidence>
<feature type="binding site" evidence="17">
    <location>
        <position position="169"/>
    </location>
    <ligand>
        <name>NADP(+)</name>
        <dbReference type="ChEBI" id="CHEBI:58349"/>
    </ligand>
</feature>
<dbReference type="InterPro" id="IPR050765">
    <property type="entry name" value="Riboflavin_Biosynth_HTPR"/>
</dbReference>
<keyword evidence="9 15" id="KW-0862">Zinc</keyword>
<keyword evidence="11 15" id="KW-0560">Oxidoreductase</keyword>
<dbReference type="GO" id="GO:0009231">
    <property type="term" value="P:riboflavin biosynthetic process"/>
    <property type="evidence" value="ECO:0007669"/>
    <property type="project" value="UniProtKB-KW"/>
</dbReference>
<keyword evidence="6 15" id="KW-0686">Riboflavin biosynthesis</keyword>
<dbReference type="Pfam" id="PF00383">
    <property type="entry name" value="dCMP_cyt_deam_1"/>
    <property type="match status" value="1"/>
</dbReference>
<dbReference type="GO" id="GO:0008270">
    <property type="term" value="F:zinc ion binding"/>
    <property type="evidence" value="ECO:0007669"/>
    <property type="project" value="InterPro"/>
</dbReference>
<evidence type="ECO:0000313" key="21">
    <source>
        <dbReference type="Proteomes" id="UP001243623"/>
    </source>
</evidence>
<keyword evidence="7 15" id="KW-0479">Metal-binding</keyword>
<feature type="binding site" evidence="17">
    <location>
        <begin position="294"/>
        <end position="300"/>
    </location>
    <ligand>
        <name>NADP(+)</name>
        <dbReference type="ChEBI" id="CHEBI:58349"/>
    </ligand>
</feature>
<feature type="binding site" evidence="18">
    <location>
        <position position="83"/>
    </location>
    <ligand>
        <name>Zn(2+)</name>
        <dbReference type="ChEBI" id="CHEBI:29105"/>
        <note>catalytic</note>
    </ligand>
</feature>
<feature type="binding site" evidence="18">
    <location>
        <position position="49"/>
    </location>
    <ligand>
        <name>Zn(2+)</name>
        <dbReference type="ChEBI" id="CHEBI:29105"/>
        <note>catalytic</note>
    </ligand>
</feature>
<feature type="binding site" evidence="17">
    <location>
        <position position="167"/>
    </location>
    <ligand>
        <name>substrate</name>
    </ligand>
</feature>
<dbReference type="PANTHER" id="PTHR38011:SF7">
    <property type="entry name" value="2,5-DIAMINO-6-RIBOSYLAMINO-4(3H)-PYRIMIDINONE 5'-PHOSPHATE REDUCTASE"/>
    <property type="match status" value="1"/>
</dbReference>
<dbReference type="EC" id="1.1.1.193" evidence="15"/>
<feature type="binding site" evidence="18">
    <location>
        <position position="74"/>
    </location>
    <ligand>
        <name>Zn(2+)</name>
        <dbReference type="ChEBI" id="CHEBI:29105"/>
        <note>catalytic</note>
    </ligand>
</feature>
<gene>
    <name evidence="20" type="primary">ribD</name>
    <name evidence="20" type="ORF">P3F81_06015</name>
</gene>
<comment type="similarity">
    <text evidence="4 15">In the N-terminal section; belongs to the cytidine and deoxycytidylate deaminase family.</text>
</comment>
<dbReference type="RefSeq" id="WP_147668607.1">
    <property type="nucleotide sequence ID" value="NZ_CP120678.1"/>
</dbReference>
<evidence type="ECO:0000256" key="10">
    <source>
        <dbReference type="ARBA" id="ARBA00022857"/>
    </source>
</evidence>
<dbReference type="NCBIfam" id="TIGR00227">
    <property type="entry name" value="ribD_Cterm"/>
    <property type="match status" value="1"/>
</dbReference>
<feature type="binding site" evidence="17">
    <location>
        <position position="292"/>
    </location>
    <ligand>
        <name>substrate</name>
    </ligand>
</feature>
<dbReference type="SUPFAM" id="SSF53927">
    <property type="entry name" value="Cytidine deaminase-like"/>
    <property type="match status" value="1"/>
</dbReference>
<comment type="similarity">
    <text evidence="5 15">In the C-terminal section; belongs to the HTP reductase family.</text>
</comment>
<evidence type="ECO:0000256" key="18">
    <source>
        <dbReference type="PIRSR" id="PIRSR006769-3"/>
    </source>
</evidence>
<evidence type="ECO:0000256" key="16">
    <source>
        <dbReference type="PIRSR" id="PIRSR006769-1"/>
    </source>
</evidence>
<comment type="pathway">
    <text evidence="2 15">Cofactor biosynthesis; riboflavin biosynthesis; 5-amino-6-(D-ribitylamino)uracil from GTP: step 2/4.</text>
</comment>
<evidence type="ECO:0000256" key="12">
    <source>
        <dbReference type="ARBA" id="ARBA00023268"/>
    </source>
</evidence>
<dbReference type="Gene3D" id="3.40.140.10">
    <property type="entry name" value="Cytidine Deaminase, domain 2"/>
    <property type="match status" value="1"/>
</dbReference>
<dbReference type="KEGG" id="sgbi:P3F81_06015"/>
<evidence type="ECO:0000256" key="7">
    <source>
        <dbReference type="ARBA" id="ARBA00022723"/>
    </source>
</evidence>
<evidence type="ECO:0000256" key="9">
    <source>
        <dbReference type="ARBA" id="ARBA00022833"/>
    </source>
</evidence>
<feature type="binding site" evidence="17">
    <location>
        <position position="203"/>
    </location>
    <ligand>
        <name>substrate</name>
    </ligand>
</feature>
<sequence>MDEIYMREALRIAAYASGRTTPNPLVGAVIVKDNRIVGQGWHRKAGTEHAEIHALHQAGELAKGADIYVTLEPCSHYGKTPPCCQAIIKAGIKRVIVAMTDPNPLVAGNGLKELKAAGIEVVEGVCRDEAEKLNEVFLKWIVHKMPFIVVKTAMTLDGKIATVSGDSKWITNEKSRKFVHQLRDLYDGILVGIGTVLADNPTLTTRLDHLGKNPVRIIVDSKARIPLDSIVITNKSAHTILAVTERASQEKIAALLQVGIEVIVTKEKADQVDLSDLLKILAEKNICSILVEGGSRINYSFFVEHLVDKVHCFIAPKIIGGTDAASPIGGKGTFYMKDAYQLNDITTERFDEDILITGYVR</sequence>